<keyword evidence="3" id="KW-1185">Reference proteome</keyword>
<evidence type="ECO:0000256" key="1">
    <source>
        <dbReference type="SAM" id="Coils"/>
    </source>
</evidence>
<dbReference type="EMBL" id="AUWU02000007">
    <property type="protein sequence ID" value="KAH0570567.1"/>
    <property type="molecule type" value="Genomic_DNA"/>
</dbReference>
<dbReference type="RefSeq" id="XP_067761340.1">
    <property type="nucleotide sequence ID" value="XM_067910653.1"/>
</dbReference>
<dbReference type="KEGG" id="ssao:94300870"/>
<evidence type="ECO:0000313" key="2">
    <source>
        <dbReference type="EMBL" id="KAH0570567.1"/>
    </source>
</evidence>
<accession>A0A9P8LMD2</accession>
<feature type="coiled-coil region" evidence="1">
    <location>
        <begin position="239"/>
        <end position="418"/>
    </location>
</feature>
<protein>
    <submittedName>
        <fullName evidence="2">Uncharacterized protein</fullName>
    </submittedName>
</protein>
<comment type="caution">
    <text evidence="2">The sequence shown here is derived from an EMBL/GenBank/DDBJ whole genome shotgun (WGS) entry which is preliminary data.</text>
</comment>
<dbReference type="GeneID" id="94300870"/>
<proteinExistence type="predicted"/>
<reference evidence="2 3" key="1">
    <citation type="journal article" date="2014" name="PLoS Genet.">
        <title>The Genome of Spironucleus salmonicida Highlights a Fish Pathogen Adapted to Fluctuating Environments.</title>
        <authorList>
            <person name="Xu F."/>
            <person name="Jerlstrom-Hultqvist J."/>
            <person name="Einarsson E."/>
            <person name="Astvaldsson A."/>
            <person name="Svard S.G."/>
            <person name="Andersson J.O."/>
        </authorList>
    </citation>
    <scope>NUCLEOTIDE SEQUENCE [LARGE SCALE GENOMIC DNA]</scope>
    <source>
        <strain evidence="2 3">ATCC 50377</strain>
    </source>
</reference>
<dbReference type="AlphaFoldDB" id="A0A9P8LMD2"/>
<name>A0A9P8LMD2_9EUKA</name>
<sequence length="889" mass="103755">MQGIFGMSVLSNHDKMTRSYLTASLITTVLQPQSKMMFNQFFSKQRLQLQDITDNAFDELFSFFDSHKLFVMYEDLLDCNPLTDHQVPKNVLPVFYEQILELKNVINIKLAISIMQNFENTLFDMFNQEKMYTAQLELDNLKQLLQNTQSAELSVKMQELITQKLEIIEKLKNKRRIEDSQLAEQIYQMKKSNIYVPDIEIDKNLKKTSEVFEEDLSVQQYKKQNKQLISDNQHLRTILEKLNSTLKEDEFKMSQIQHEINRYKETFKKQKSKIEELQSVIDAKTSGQSKKQDQVYDLQSENERLRNKVRELMQGCNKHEIEYATPSQLITKLKEEILQLTQDLVAARQKQFNSNVVNLNTGNITSQQGNNETALLKEELKKIKQQIKDEFGVNMDDINKQEQENNLSKQDNQKLNMLLLELAKQDTKYFGLSDIEILKKIKANGDYQNFMKIIEHNNFLSQAEINKLVIEQYRLDHPELGHLTDDQILNQLQSTKDFNKYFQIVKENGFLNQKQMDLLVLEQARKDPKYGNLSDKELLTLLKEQNIYDSFKNQIKANGFLAEKVIQNKILELAKKDPKYKGLSDDQIMTMLKKNGDFEKYQNLVISGHQNRNDNFKNGGYFTSKLKKKISKDINEALLAAKGIQDATDAISALKQREGARDVGVQVQTRVMGQKTNNTQQNLAKVTKFQYFNDENDFIQIEELNTDKLLKTTMENSNKFSFLKHFMSQRLSINDVYQRLFKDAELNQSRLEQIKDLYFHNFKAPDQLLDPNKTIVISYYNDQLDRVRYAVQFSEEIQPAKQSVINRQMTASTFQRKQQLRGELSQFQFQTTGCKFILKPQTANKPDAYRISRPISQQQTLNLSQGGTFGFDSGVDYNKSNTLLLSHLK</sequence>
<keyword evidence="1" id="KW-0175">Coiled coil</keyword>
<gene>
    <name evidence="2" type="ORF">SS50377_26847</name>
</gene>
<dbReference type="Proteomes" id="UP000018208">
    <property type="component" value="Unassembled WGS sequence"/>
</dbReference>
<organism evidence="2 3">
    <name type="scientific">Spironucleus salmonicida</name>
    <dbReference type="NCBI Taxonomy" id="348837"/>
    <lineage>
        <taxon>Eukaryota</taxon>
        <taxon>Metamonada</taxon>
        <taxon>Diplomonadida</taxon>
        <taxon>Hexamitidae</taxon>
        <taxon>Hexamitinae</taxon>
        <taxon>Spironucleus</taxon>
    </lineage>
</organism>
<evidence type="ECO:0000313" key="3">
    <source>
        <dbReference type="Proteomes" id="UP000018208"/>
    </source>
</evidence>